<proteinExistence type="predicted"/>
<sequence>MAIASRKAPKKVAKGQATAKVVPRVKKPFTPRSHHYHVYVIELSDEVWNVGRFRRANPDWQLGKPFVYVGMTGLDPDVRFDKHKAGIQANVYVQKWGLRLLPQLYTMYNPMPYEGARDMEVELGIALREQGYGVWQA</sequence>
<dbReference type="AlphaFoldDB" id="A0A916SPP6"/>
<evidence type="ECO:0008006" key="3">
    <source>
        <dbReference type="Google" id="ProtNLM"/>
    </source>
</evidence>
<gene>
    <name evidence="1" type="ORF">GCM10011496_35330</name>
</gene>
<organism evidence="1 2">
    <name type="scientific">Polaromonas eurypsychrophila</name>
    <dbReference type="NCBI Taxonomy" id="1614635"/>
    <lineage>
        <taxon>Bacteria</taxon>
        <taxon>Pseudomonadati</taxon>
        <taxon>Pseudomonadota</taxon>
        <taxon>Betaproteobacteria</taxon>
        <taxon>Burkholderiales</taxon>
        <taxon>Comamonadaceae</taxon>
        <taxon>Polaromonas</taxon>
    </lineage>
</organism>
<name>A0A916SPP6_9BURK</name>
<comment type="caution">
    <text evidence="1">The sequence shown here is derived from an EMBL/GenBank/DDBJ whole genome shotgun (WGS) entry which is preliminary data.</text>
</comment>
<accession>A0A916SPP6</accession>
<keyword evidence="2" id="KW-1185">Reference proteome</keyword>
<dbReference type="Proteomes" id="UP000620596">
    <property type="component" value="Unassembled WGS sequence"/>
</dbReference>
<dbReference type="EMBL" id="BMIG01000017">
    <property type="protein sequence ID" value="GGB11348.1"/>
    <property type="molecule type" value="Genomic_DNA"/>
</dbReference>
<reference evidence="1" key="2">
    <citation type="submission" date="2020-09" db="EMBL/GenBank/DDBJ databases">
        <authorList>
            <person name="Sun Q."/>
            <person name="Zhou Y."/>
        </authorList>
    </citation>
    <scope>NUCLEOTIDE SEQUENCE</scope>
    <source>
        <strain evidence="1">CGMCC 1.15322</strain>
    </source>
</reference>
<protein>
    <recommendedName>
        <fullName evidence="3">GIY-YIG domain-containing protein</fullName>
    </recommendedName>
</protein>
<evidence type="ECO:0000313" key="1">
    <source>
        <dbReference type="EMBL" id="GGB11348.1"/>
    </source>
</evidence>
<reference evidence="1" key="1">
    <citation type="journal article" date="2014" name="Int. J. Syst. Evol. Microbiol.">
        <title>Complete genome sequence of Corynebacterium casei LMG S-19264T (=DSM 44701T), isolated from a smear-ripened cheese.</title>
        <authorList>
            <consortium name="US DOE Joint Genome Institute (JGI-PGF)"/>
            <person name="Walter F."/>
            <person name="Albersmeier A."/>
            <person name="Kalinowski J."/>
            <person name="Ruckert C."/>
        </authorList>
    </citation>
    <scope>NUCLEOTIDE SEQUENCE</scope>
    <source>
        <strain evidence="1">CGMCC 1.15322</strain>
    </source>
</reference>
<evidence type="ECO:0000313" key="2">
    <source>
        <dbReference type="Proteomes" id="UP000620596"/>
    </source>
</evidence>